<organism evidence="4 5">
    <name type="scientific">Syntrophotalea acetylenica</name>
    <name type="common">Pelobacter acetylenicus</name>
    <dbReference type="NCBI Taxonomy" id="29542"/>
    <lineage>
        <taxon>Bacteria</taxon>
        <taxon>Pseudomonadati</taxon>
        <taxon>Thermodesulfobacteriota</taxon>
        <taxon>Desulfuromonadia</taxon>
        <taxon>Desulfuromonadales</taxon>
        <taxon>Syntrophotaleaceae</taxon>
        <taxon>Syntrophotalea</taxon>
    </lineage>
</organism>
<keyword evidence="2" id="KW-0812">Transmembrane</keyword>
<dbReference type="STRING" id="29542.A6070_02570"/>
<reference evidence="4 5" key="1">
    <citation type="journal article" date="2017" name="Genome Announc.">
        <title>Complete Genome Sequences of Two Acetylene-Fermenting Pelobacter acetylenicus Strains.</title>
        <authorList>
            <person name="Sutton J.M."/>
            <person name="Baesman S.M."/>
            <person name="Fierst J.L."/>
            <person name="Poret-Peterson A.T."/>
            <person name="Oremland R.S."/>
            <person name="Dunlap D.S."/>
            <person name="Akob D.M."/>
        </authorList>
    </citation>
    <scope>NUCLEOTIDE SEQUENCE [LARGE SCALE GENOMIC DNA]</scope>
    <source>
        <strain evidence="4 5">DSM 3247</strain>
    </source>
</reference>
<accession>A0A1L3GGK6</accession>
<evidence type="ECO:0000256" key="1">
    <source>
        <dbReference type="SAM" id="MobiDB-lite"/>
    </source>
</evidence>
<dbReference type="Pfam" id="PF11906">
    <property type="entry name" value="DUF3426"/>
    <property type="match status" value="1"/>
</dbReference>
<dbReference type="AlphaFoldDB" id="A0A1L3GGK6"/>
<dbReference type="KEGG" id="pace:A6070_02570"/>
<dbReference type="InterPro" id="IPR011723">
    <property type="entry name" value="Znf/thioredoxin_put"/>
</dbReference>
<dbReference type="EMBL" id="CP015518">
    <property type="protein sequence ID" value="APG25066.1"/>
    <property type="molecule type" value="Genomic_DNA"/>
</dbReference>
<dbReference type="NCBIfam" id="TIGR02098">
    <property type="entry name" value="MJ0042_CXXC"/>
    <property type="match status" value="1"/>
</dbReference>
<evidence type="ECO:0000256" key="2">
    <source>
        <dbReference type="SAM" id="Phobius"/>
    </source>
</evidence>
<feature type="region of interest" description="Disordered" evidence="1">
    <location>
        <begin position="138"/>
        <end position="181"/>
    </location>
</feature>
<keyword evidence="5" id="KW-1185">Reference proteome</keyword>
<name>A0A1L3GGK6_SYNAC</name>
<keyword evidence="2" id="KW-1133">Transmembrane helix</keyword>
<proteinExistence type="predicted"/>
<keyword evidence="2" id="KW-0472">Membrane</keyword>
<dbReference type="InterPro" id="IPR000253">
    <property type="entry name" value="FHA_dom"/>
</dbReference>
<dbReference type="Proteomes" id="UP000182264">
    <property type="component" value="Chromosome"/>
</dbReference>
<dbReference type="Pfam" id="PF13719">
    <property type="entry name" value="Zn_ribbon_5"/>
    <property type="match status" value="1"/>
</dbReference>
<feature type="region of interest" description="Disordered" evidence="1">
    <location>
        <begin position="45"/>
        <end position="71"/>
    </location>
</feature>
<feature type="domain" description="FHA" evidence="3">
    <location>
        <begin position="242"/>
        <end position="299"/>
    </location>
</feature>
<evidence type="ECO:0000313" key="5">
    <source>
        <dbReference type="Proteomes" id="UP000182264"/>
    </source>
</evidence>
<dbReference type="InterPro" id="IPR021834">
    <property type="entry name" value="DUF3426"/>
</dbReference>
<feature type="transmembrane region" description="Helical" evidence="2">
    <location>
        <begin position="235"/>
        <end position="254"/>
    </location>
</feature>
<evidence type="ECO:0000313" key="4">
    <source>
        <dbReference type="EMBL" id="APG25066.1"/>
    </source>
</evidence>
<evidence type="ECO:0000259" key="3">
    <source>
        <dbReference type="PROSITE" id="PS50006"/>
    </source>
</evidence>
<gene>
    <name evidence="4" type="ORF">A7E75_08600</name>
</gene>
<protein>
    <recommendedName>
        <fullName evidence="3">FHA domain-containing protein</fullName>
    </recommendedName>
</protein>
<dbReference type="RefSeq" id="WP_072286915.1">
    <property type="nucleotide sequence ID" value="NZ_CP015455.1"/>
</dbReference>
<dbReference type="PROSITE" id="PS50006">
    <property type="entry name" value="FHA_DOMAIN"/>
    <property type="match status" value="1"/>
</dbReference>
<sequence length="409" mass="43554">MIVECPECVSRFRLADDKLKPSGTKVRCSRCQKVFTVMPELDETSAAATGPGDVAMPSAASADKEWDQALSETGGSAFHEFDFGESWDDVSSLSGDPTLENEFSEDSAFDFAAFDEDGELKSDALFETAADEGEAFSFEDGSFPLDEEGGDSQDYFAEPTKAPVEDPSSELSPDSVAAGGAARSPLAGLHAGAADHEVEDGDAGLFAPPASSEGKPSLPPPARVPVRRKSKGTGLSLLFLLLLVGGAAGGYFAWKKDLLGSLMRLERLHALMRSQPEATESGQIRTLGLNGGFLQNRRAGRLFVIQGEAVNDYRESRSAIAVKGVLFDAKGAPLQQQTVFCGNPIDAGELETLPFDRIAERMNNQFGDSLSNLNVPAGKAVPFTIVFRNLPEGLSEFSVEVIDSKPASR</sequence>
<feature type="region of interest" description="Disordered" evidence="1">
    <location>
        <begin position="200"/>
        <end position="227"/>
    </location>
</feature>